<sequence>MNARGRLSGGRPRLYRLRGKVCIALPLPFMA</sequence>
<organism evidence="1 2">
    <name type="scientific">Sphingobium scionense</name>
    <dbReference type="NCBI Taxonomy" id="1404341"/>
    <lineage>
        <taxon>Bacteria</taxon>
        <taxon>Pseudomonadati</taxon>
        <taxon>Pseudomonadota</taxon>
        <taxon>Alphaproteobacteria</taxon>
        <taxon>Sphingomonadales</taxon>
        <taxon>Sphingomonadaceae</taxon>
        <taxon>Sphingobium</taxon>
    </lineage>
</organism>
<reference evidence="1 2" key="1">
    <citation type="submission" date="2020-08" db="EMBL/GenBank/DDBJ databases">
        <title>Genomic Encyclopedia of Type Strains, Phase IV (KMG-IV): sequencing the most valuable type-strain genomes for metagenomic binning, comparative biology and taxonomic classification.</title>
        <authorList>
            <person name="Goeker M."/>
        </authorList>
    </citation>
    <scope>NUCLEOTIDE SEQUENCE [LARGE SCALE GENOMIC DNA]</scope>
    <source>
        <strain evidence="1 2">DSM 19371</strain>
    </source>
</reference>
<accession>A0A7W6LSX6</accession>
<evidence type="ECO:0000313" key="1">
    <source>
        <dbReference type="EMBL" id="MBB4148781.1"/>
    </source>
</evidence>
<dbReference type="Proteomes" id="UP000590524">
    <property type="component" value="Unassembled WGS sequence"/>
</dbReference>
<proteinExistence type="predicted"/>
<evidence type="ECO:0000313" key="2">
    <source>
        <dbReference type="Proteomes" id="UP000590524"/>
    </source>
</evidence>
<protein>
    <submittedName>
        <fullName evidence="1">Uncharacterized protein</fullName>
    </submittedName>
</protein>
<comment type="caution">
    <text evidence="1">The sequence shown here is derived from an EMBL/GenBank/DDBJ whole genome shotgun (WGS) entry which is preliminary data.</text>
</comment>
<name>A0A7W6LSX6_9SPHN</name>
<dbReference type="AlphaFoldDB" id="A0A7W6LSX6"/>
<keyword evidence="2" id="KW-1185">Reference proteome</keyword>
<gene>
    <name evidence="1" type="ORF">GGQ90_002565</name>
</gene>
<dbReference type="EMBL" id="JACIEU010000009">
    <property type="protein sequence ID" value="MBB4148781.1"/>
    <property type="molecule type" value="Genomic_DNA"/>
</dbReference>